<feature type="domain" description="Retrovirus-related Pol polyprotein from transposon TNT 1-94-like beta-barrel" evidence="1">
    <location>
        <begin position="302"/>
        <end position="382"/>
    </location>
</feature>
<dbReference type="Pfam" id="PF22936">
    <property type="entry name" value="Pol_BBD"/>
    <property type="match status" value="1"/>
</dbReference>
<dbReference type="KEGG" id="nta:107793528"/>
<sequence length="437" mass="48868">MATTLNKTLPDLSKLEPLDGNNYKCWSHKLLVFFEQLEVDYVLFNEHPADVVSNTTNVADSSNITATVVADNAAKKKFEKDNKTIRGHLLNHMTNTLFDLCINYKSAKVIWDSLEKKYGADNAGEKKHVIEKWIKFQMVDDKPIMEQVHEYENLTADVLNEVMKMCEILQANVLLENFSPSWSDYMNQLKYTKKNLTLQELTSHMRTEEANCLKVKQKKGQKKGYVKKQNYFNKPEGQIQKSKGPCYVCGKIVHKDFQCNQRQGQSSKKGGKIPPQANLTESGDVITVVIVEANMVANKTDWILDTGASRHLCANKELFHDFEESTDGECVYMGNSTTVGVIGKGKVLLKLTFGKALALNNVLYVPSICRNLVSGALLKKAGLKLIFESNKIVISRGGDFVGKGYLNGGLFVLNIVQEITSNVSTSNSAYIAESIDL</sequence>
<reference evidence="2" key="1">
    <citation type="submission" date="2025-08" db="UniProtKB">
        <authorList>
            <consortium name="RefSeq"/>
        </authorList>
    </citation>
    <scope>IDENTIFICATION</scope>
</reference>
<dbReference type="OMA" id="QTTHELW"/>
<dbReference type="InterPro" id="IPR054722">
    <property type="entry name" value="PolX-like_BBD"/>
</dbReference>
<dbReference type="AlphaFoldDB" id="A0A1S4A453"/>
<name>A0A1S4A453_TOBAC</name>
<dbReference type="RefSeq" id="XP_016471390.1">
    <property type="nucleotide sequence ID" value="XM_016615904.1"/>
</dbReference>
<evidence type="ECO:0000313" key="2">
    <source>
        <dbReference type="RefSeq" id="XP_016471390.1"/>
    </source>
</evidence>
<dbReference type="PANTHER" id="PTHR47592:SF30">
    <property type="entry name" value="CCHC-TYPE DOMAIN-CONTAINING PROTEIN"/>
    <property type="match status" value="1"/>
</dbReference>
<accession>A0A1S4A453</accession>
<dbReference type="PaxDb" id="4097-A0A1S4A453"/>
<dbReference type="PANTHER" id="PTHR47592">
    <property type="entry name" value="PBF68 PROTEIN"/>
    <property type="match status" value="1"/>
</dbReference>
<dbReference type="OrthoDB" id="1304348at2759"/>
<proteinExistence type="predicted"/>
<gene>
    <name evidence="2" type="primary">LOC107793528</name>
</gene>
<evidence type="ECO:0000259" key="1">
    <source>
        <dbReference type="Pfam" id="PF22936"/>
    </source>
</evidence>
<organism evidence="2">
    <name type="scientific">Nicotiana tabacum</name>
    <name type="common">Common tobacco</name>
    <dbReference type="NCBI Taxonomy" id="4097"/>
    <lineage>
        <taxon>Eukaryota</taxon>
        <taxon>Viridiplantae</taxon>
        <taxon>Streptophyta</taxon>
        <taxon>Embryophyta</taxon>
        <taxon>Tracheophyta</taxon>
        <taxon>Spermatophyta</taxon>
        <taxon>Magnoliopsida</taxon>
        <taxon>eudicotyledons</taxon>
        <taxon>Gunneridae</taxon>
        <taxon>Pentapetalae</taxon>
        <taxon>asterids</taxon>
        <taxon>lamiids</taxon>
        <taxon>Solanales</taxon>
        <taxon>Solanaceae</taxon>
        <taxon>Nicotianoideae</taxon>
        <taxon>Nicotianeae</taxon>
        <taxon>Nicotiana</taxon>
    </lineage>
</organism>
<dbReference type="Pfam" id="PF14223">
    <property type="entry name" value="Retrotran_gag_2"/>
    <property type="match status" value="1"/>
</dbReference>
<protein>
    <recommendedName>
        <fullName evidence="1">Retrovirus-related Pol polyprotein from transposon TNT 1-94-like beta-barrel domain-containing protein</fullName>
    </recommendedName>
</protein>